<protein>
    <submittedName>
        <fullName evidence="1">Uncharacterized protein</fullName>
    </submittedName>
</protein>
<reference evidence="1 2" key="1">
    <citation type="submission" date="2019-01" db="EMBL/GenBank/DDBJ databases">
        <authorList>
            <consortium name="Pathogen Informatics"/>
        </authorList>
    </citation>
    <scope>NUCLEOTIDE SEQUENCE [LARGE SCALE GENOMIC DNA]</scope>
    <source>
        <strain evidence="1 2">NCTC10181</strain>
    </source>
</reference>
<dbReference type="OrthoDB" id="9798200at2"/>
<dbReference type="Proteomes" id="UP000290985">
    <property type="component" value="Chromosome"/>
</dbReference>
<dbReference type="EMBL" id="LR215036">
    <property type="protein sequence ID" value="VEU74369.1"/>
    <property type="molecule type" value="Genomic_DNA"/>
</dbReference>
<sequence>MQTLKKQINEIMKKNAGEIYTAQDFKHIASKNTIASILSKLAKEGEIERLLNGLYTRPYYIGLVREYSYPNPEQVAKKIAQKNGWTIAPAREATLNYTGVSTQVPVIFEYISDGPSKVYIYRKRKITFINRPKNYISTCSRRFAILVEAIRWLGRKYINNNEIRDLAFYARDVQEDLLKDTKNVSFWIRNVLLKIKEINDNR</sequence>
<dbReference type="KEGG" id="mcit:NCTC10181_00206"/>
<dbReference type="RefSeq" id="WP_129725209.1">
    <property type="nucleotide sequence ID" value="NZ_LR215036.1"/>
</dbReference>
<organism evidence="1 2">
    <name type="scientific">Mycoplasmopsis citelli</name>
    <dbReference type="NCBI Taxonomy" id="171281"/>
    <lineage>
        <taxon>Bacteria</taxon>
        <taxon>Bacillati</taxon>
        <taxon>Mycoplasmatota</taxon>
        <taxon>Mycoplasmoidales</taxon>
        <taxon>Metamycoplasmataceae</taxon>
        <taxon>Mycoplasmopsis</taxon>
    </lineage>
</organism>
<keyword evidence="2" id="KW-1185">Reference proteome</keyword>
<name>A0A449B196_9BACT</name>
<evidence type="ECO:0000313" key="1">
    <source>
        <dbReference type="EMBL" id="VEU74369.1"/>
    </source>
</evidence>
<evidence type="ECO:0000313" key="2">
    <source>
        <dbReference type="Proteomes" id="UP000290985"/>
    </source>
</evidence>
<proteinExistence type="predicted"/>
<gene>
    <name evidence="1" type="ORF">NCTC10181_00206</name>
</gene>
<accession>A0A449B196</accession>
<dbReference type="InterPro" id="IPR045738">
    <property type="entry name" value="DUF6088"/>
</dbReference>
<dbReference type="Pfam" id="PF19570">
    <property type="entry name" value="DUF6088"/>
    <property type="match status" value="1"/>
</dbReference>
<dbReference type="AlphaFoldDB" id="A0A449B196"/>